<gene>
    <name evidence="2" type="ORF">pdam_00017606</name>
</gene>
<dbReference type="Proteomes" id="UP000275408">
    <property type="component" value="Unassembled WGS sequence"/>
</dbReference>
<evidence type="ECO:0000256" key="1">
    <source>
        <dbReference type="SAM" id="MobiDB-lite"/>
    </source>
</evidence>
<reference evidence="2 3" key="1">
    <citation type="journal article" date="2018" name="Sci. Rep.">
        <title>Comparative analysis of the Pocillopora damicornis genome highlights role of immune system in coral evolution.</title>
        <authorList>
            <person name="Cunning R."/>
            <person name="Bay R.A."/>
            <person name="Gillette P."/>
            <person name="Baker A.C."/>
            <person name="Traylor-Knowles N."/>
        </authorList>
    </citation>
    <scope>NUCLEOTIDE SEQUENCE [LARGE SCALE GENOMIC DNA]</scope>
    <source>
        <strain evidence="2">RSMAS</strain>
        <tissue evidence="2">Whole animal</tissue>
    </source>
</reference>
<organism evidence="2 3">
    <name type="scientific">Pocillopora damicornis</name>
    <name type="common">Cauliflower coral</name>
    <name type="synonym">Millepora damicornis</name>
    <dbReference type="NCBI Taxonomy" id="46731"/>
    <lineage>
        <taxon>Eukaryota</taxon>
        <taxon>Metazoa</taxon>
        <taxon>Cnidaria</taxon>
        <taxon>Anthozoa</taxon>
        <taxon>Hexacorallia</taxon>
        <taxon>Scleractinia</taxon>
        <taxon>Astrocoeniina</taxon>
        <taxon>Pocilloporidae</taxon>
        <taxon>Pocillopora</taxon>
    </lineage>
</organism>
<keyword evidence="3" id="KW-1185">Reference proteome</keyword>
<dbReference type="EMBL" id="RCHS01003884">
    <property type="protein sequence ID" value="RMX39046.1"/>
    <property type="molecule type" value="Genomic_DNA"/>
</dbReference>
<name>A0A3M6TCC3_POCDA</name>
<protein>
    <submittedName>
        <fullName evidence="2">Uncharacterized protein</fullName>
    </submittedName>
</protein>
<feature type="region of interest" description="Disordered" evidence="1">
    <location>
        <begin position="16"/>
        <end position="36"/>
    </location>
</feature>
<evidence type="ECO:0000313" key="2">
    <source>
        <dbReference type="EMBL" id="RMX39046.1"/>
    </source>
</evidence>
<dbReference type="AlphaFoldDB" id="A0A3M6TCC3"/>
<evidence type="ECO:0000313" key="3">
    <source>
        <dbReference type="Proteomes" id="UP000275408"/>
    </source>
</evidence>
<proteinExistence type="predicted"/>
<comment type="caution">
    <text evidence="2">The sequence shown here is derived from an EMBL/GenBank/DDBJ whole genome shotgun (WGS) entry which is preliminary data.</text>
</comment>
<sequence>MGSAFSFLTSYVQSRTNESEPNVNAFSNDENVNTQQNDSENFILTQDGVRCSDSELNSADQNREKAAIESVNGATYNLQIQFRDSTGNVLIGDNNNIDFQPSGKDMGSITEVDAPPMDMTNRTTAPVDVKTQISTTAPVAYIDITANNVIVGDRNEIKVPSRSDRVSTYDSLMRHRRPNDTTDFSQMNGKTECYRRLYSTPYRLPSPGVAPQLKEVFEQMAKIVDTLYPLRDKGEWNEFDKKLNLLQSEYESQPEIKYFLMLERCVRLTYQKRLEEARKIADDVLQIVTNELYGLSREILGLFTNIALASIFRREGEEGKKLGSASDCLENAKQSGESLRGINLTIPKFALALLNYELGRLWSEFAKMTLNPKSAKAEARKFLGFSIDRCRELSDENRLYTARQGFALLDLACLSIPNSRASKKSSVTQTRRYLDEFSRSHNQVEDTPVAAKIKYLMMESKLCMLEENYSSAEEHAGKALNKAKQYKFELEIGPAQDQIDRICVSSASQAKLLVKNIASRYAYNSTTTTDSDQSASRSD</sequence>
<accession>A0A3M6TCC3</accession>